<dbReference type="EMBL" id="LAZR01037947">
    <property type="protein sequence ID" value="KKL20830.1"/>
    <property type="molecule type" value="Genomic_DNA"/>
</dbReference>
<organism evidence="2">
    <name type="scientific">marine sediment metagenome</name>
    <dbReference type="NCBI Taxonomy" id="412755"/>
    <lineage>
        <taxon>unclassified sequences</taxon>
        <taxon>metagenomes</taxon>
        <taxon>ecological metagenomes</taxon>
    </lineage>
</organism>
<evidence type="ECO:0000313" key="2">
    <source>
        <dbReference type="EMBL" id="KKL20830.1"/>
    </source>
</evidence>
<dbReference type="AlphaFoldDB" id="A0A0F9BGE9"/>
<reference evidence="2" key="1">
    <citation type="journal article" date="2015" name="Nature">
        <title>Complex archaea that bridge the gap between prokaryotes and eukaryotes.</title>
        <authorList>
            <person name="Spang A."/>
            <person name="Saw J.H."/>
            <person name="Jorgensen S.L."/>
            <person name="Zaremba-Niedzwiedzka K."/>
            <person name="Martijn J."/>
            <person name="Lind A.E."/>
            <person name="van Eijk R."/>
            <person name="Schleper C."/>
            <person name="Guy L."/>
            <person name="Ettema T.J."/>
        </authorList>
    </citation>
    <scope>NUCLEOTIDE SEQUENCE</scope>
</reference>
<name>A0A0F9BGE9_9ZZZZ</name>
<gene>
    <name evidence="2" type="ORF">LCGC14_2451520</name>
</gene>
<accession>A0A0F9BGE9</accession>
<evidence type="ECO:0000256" key="1">
    <source>
        <dbReference type="SAM" id="MobiDB-lite"/>
    </source>
</evidence>
<comment type="caution">
    <text evidence="2">The sequence shown here is derived from an EMBL/GenBank/DDBJ whole genome shotgun (WGS) entry which is preliminary data.</text>
</comment>
<feature type="region of interest" description="Disordered" evidence="1">
    <location>
        <begin position="90"/>
        <end position="130"/>
    </location>
</feature>
<proteinExistence type="predicted"/>
<sequence>MSIEKIKGLLAKIGLTVNKVSETGLHWTLKMAMPLNTPIEKGAELLTKAGYKKVTTGISGDLEWISVVDPIHESVGEPKTTETITIEIPKTPEVKAPPPVKEPITEISPPELEPETEPKEDKTPELPSLN</sequence>
<protein>
    <submittedName>
        <fullName evidence="2">Uncharacterized protein</fullName>
    </submittedName>
</protein>